<dbReference type="EMBL" id="UGPN01000002">
    <property type="protein sequence ID" value="STY61476.1"/>
    <property type="molecule type" value="Genomic_DNA"/>
</dbReference>
<accession>A0A378N119</accession>
<sequence>MANSNKDFDHVKLAVNEPNELGLLSSTFTEMSNELLKLYTSLEDKVQDKTRRLLAVIVLYWYYINALNY</sequence>
<evidence type="ECO:0000313" key="1">
    <source>
        <dbReference type="EMBL" id="STY61476.1"/>
    </source>
</evidence>
<reference evidence="1 2" key="1">
    <citation type="submission" date="2018-06" db="EMBL/GenBank/DDBJ databases">
        <authorList>
            <consortium name="Pathogen Informatics"/>
            <person name="Doyle S."/>
        </authorList>
    </citation>
    <scope>NUCLEOTIDE SEQUENCE [LARGE SCALE GENOMIC DNA]</scope>
    <source>
        <strain evidence="1 2">NCTC10638</strain>
    </source>
</reference>
<organism evidence="1 2">
    <name type="scientific">Mannheimia haemolytica</name>
    <name type="common">Pasteurella haemolytica</name>
    <dbReference type="NCBI Taxonomy" id="75985"/>
    <lineage>
        <taxon>Bacteria</taxon>
        <taxon>Pseudomonadati</taxon>
        <taxon>Pseudomonadota</taxon>
        <taxon>Gammaproteobacteria</taxon>
        <taxon>Pasteurellales</taxon>
        <taxon>Pasteurellaceae</taxon>
        <taxon>Mannheimia</taxon>
    </lineage>
</organism>
<dbReference type="Proteomes" id="UP000254802">
    <property type="component" value="Unassembled WGS sequence"/>
</dbReference>
<proteinExistence type="predicted"/>
<protein>
    <submittedName>
        <fullName evidence="1">Nitrate/nitrite sensor protein NarQ</fullName>
    </submittedName>
</protein>
<gene>
    <name evidence="1" type="ORF">NCTC10638_02693</name>
</gene>
<name>A0A378N119_MANHA</name>
<evidence type="ECO:0000313" key="2">
    <source>
        <dbReference type="Proteomes" id="UP000254802"/>
    </source>
</evidence>
<dbReference type="AlphaFoldDB" id="A0A378N119"/>